<dbReference type="PANTHER" id="PTHR47965">
    <property type="entry name" value="ASPARTYL PROTEASE-RELATED"/>
    <property type="match status" value="1"/>
</dbReference>
<dbReference type="Proteomes" id="UP000233551">
    <property type="component" value="Unassembled WGS sequence"/>
</dbReference>
<dbReference type="PANTHER" id="PTHR47965:SF46">
    <property type="entry name" value="BASIC 7S GLOBULIN-LIKE"/>
    <property type="match status" value="1"/>
</dbReference>
<name>A0A218WB29_PUNGR</name>
<dbReference type="AlphaFoldDB" id="A0A218WB29"/>
<sequence length="406" mass="43014">MACRSGCSCFFFFLFFFIVSLIHRFHAQTVSLPKTFLLPVTKDASSLQYLAKIRPGGDPPRPLTLVLDLGGPQLWTSHAPPTRLRVPLRSVECLSAANSGDERTRRGSTCVVISGNVVTGLAAPSELSEGAVTVESSHAASIPAVHKLLFALSPEYLLSGLASGASGMLGLGRARTALPNQLAAASGGDRRFFLCLSESDGVIAVGGDWPYFSSPSSGADVSKSMVYAPLLTAEPGSSGEYSVKLRSIEVNGERLTLNSSSMQLSTVVPYTTMESSIYRAFTGAFAKAAAAMNITRAAVPAATPFELCFSAGSVRTTPTGPAVPEIDLVLQSEMVRWKVHGRNSMVRANDDVMCLGILNGGPEQKHGVVLGGHQLEDVLMEFDLGASVVGFSRSLLMSQTRCKDFS</sequence>
<dbReference type="InterPro" id="IPR021109">
    <property type="entry name" value="Peptidase_aspartic_dom_sf"/>
</dbReference>
<accession>A0A218WB29</accession>
<feature type="signal peptide" evidence="5">
    <location>
        <begin position="1"/>
        <end position="27"/>
    </location>
</feature>
<evidence type="ECO:0000313" key="10">
    <source>
        <dbReference type="Proteomes" id="UP000233551"/>
    </source>
</evidence>
<evidence type="ECO:0000313" key="9">
    <source>
        <dbReference type="Proteomes" id="UP000197138"/>
    </source>
</evidence>
<dbReference type="GeneID" id="116196303"/>
<dbReference type="GO" id="GO:0006508">
    <property type="term" value="P:proteolysis"/>
    <property type="evidence" value="ECO:0007669"/>
    <property type="project" value="InterPro"/>
</dbReference>
<feature type="chain" id="PRO_5014071629" description="Peptidase A1 domain-containing protein" evidence="5">
    <location>
        <begin position="28"/>
        <end position="406"/>
    </location>
</feature>
<dbReference type="InterPro" id="IPR001461">
    <property type="entry name" value="Aspartic_peptidase_A1"/>
</dbReference>
<dbReference type="Pfam" id="PF14541">
    <property type="entry name" value="TAXi_C"/>
    <property type="match status" value="1"/>
</dbReference>
<proteinExistence type="inferred from homology"/>
<comment type="caution">
    <text evidence="7">The sequence shown here is derived from an EMBL/GenBank/DDBJ whole genome shotgun (WGS) entry which is preliminary data.</text>
</comment>
<evidence type="ECO:0000313" key="7">
    <source>
        <dbReference type="EMBL" id="OWM69846.1"/>
    </source>
</evidence>
<dbReference type="GO" id="GO:0004190">
    <property type="term" value="F:aspartic-type endopeptidase activity"/>
    <property type="evidence" value="ECO:0007669"/>
    <property type="project" value="InterPro"/>
</dbReference>
<comment type="subcellular location">
    <subcellularLocation>
        <location evidence="1">Secreted</location>
        <location evidence="1">Extracellular space</location>
    </subcellularLocation>
</comment>
<keyword evidence="4 5" id="KW-0732">Signal</keyword>
<protein>
    <recommendedName>
        <fullName evidence="6">Peptidase A1 domain-containing protein</fullName>
    </recommendedName>
</protein>
<reference evidence="8 10" key="3">
    <citation type="submission" date="2017-11" db="EMBL/GenBank/DDBJ databases">
        <title>De-novo sequencing of pomegranate (Punica granatum L.) genome.</title>
        <authorList>
            <person name="Akparov Z."/>
            <person name="Amiraslanov A."/>
            <person name="Hajiyeva S."/>
            <person name="Abbasov M."/>
            <person name="Kaur K."/>
            <person name="Hamwieh A."/>
            <person name="Solovyev V."/>
            <person name="Salamov A."/>
            <person name="Braich B."/>
            <person name="Kosarev P."/>
            <person name="Mahmoud A."/>
            <person name="Hajiyev E."/>
            <person name="Babayeva S."/>
            <person name="Izzatullayeva V."/>
            <person name="Mammadov A."/>
            <person name="Mammadov A."/>
            <person name="Sharifova S."/>
            <person name="Ojaghi J."/>
            <person name="Eynullazada K."/>
            <person name="Bayramov B."/>
            <person name="Abdulazimova A."/>
            <person name="Shahmuradov I."/>
        </authorList>
    </citation>
    <scope>NUCLEOTIDE SEQUENCE [LARGE SCALE GENOMIC DNA]</scope>
    <source>
        <strain evidence="8">AG2017</strain>
        <strain evidence="10">cv. AG2017</strain>
        <tissue evidence="8">Leaf</tissue>
    </source>
</reference>
<dbReference type="GO" id="GO:0005576">
    <property type="term" value="C:extracellular region"/>
    <property type="evidence" value="ECO:0007669"/>
    <property type="project" value="UniProtKB-SubCell"/>
</dbReference>
<gene>
    <name evidence="7" type="ORF">CDL15_Pgr025695</name>
    <name evidence="8" type="ORF">CRG98_014714</name>
</gene>
<reference evidence="7" key="2">
    <citation type="submission" date="2017-06" db="EMBL/GenBank/DDBJ databases">
        <title>The pomegranate genome and the genomics of punicalagin biosynthesis.</title>
        <authorList>
            <person name="Xu C."/>
        </authorList>
    </citation>
    <scope>NUCLEOTIDE SEQUENCE [LARGE SCALE GENOMIC DNA]</scope>
    <source>
        <tissue evidence="7">Fresh leaf</tissue>
    </source>
</reference>
<dbReference type="InterPro" id="IPR033121">
    <property type="entry name" value="PEPTIDASE_A1"/>
</dbReference>
<dbReference type="InterPro" id="IPR032799">
    <property type="entry name" value="TAXi_C"/>
</dbReference>
<evidence type="ECO:0000256" key="5">
    <source>
        <dbReference type="SAM" id="SignalP"/>
    </source>
</evidence>
<comment type="similarity">
    <text evidence="2">Belongs to the peptidase A1 family.</text>
</comment>
<evidence type="ECO:0000313" key="8">
    <source>
        <dbReference type="EMBL" id="PKI64918.1"/>
    </source>
</evidence>
<evidence type="ECO:0000256" key="2">
    <source>
        <dbReference type="ARBA" id="ARBA00007447"/>
    </source>
</evidence>
<dbReference type="PROSITE" id="PS51767">
    <property type="entry name" value="PEPTIDASE_A1"/>
    <property type="match status" value="1"/>
</dbReference>
<keyword evidence="10" id="KW-1185">Reference proteome</keyword>
<dbReference type="InterPro" id="IPR032861">
    <property type="entry name" value="TAXi_N"/>
</dbReference>
<dbReference type="FunFam" id="2.40.70.10:FF:000041">
    <property type="entry name" value="Basic 7S globulin"/>
    <property type="match status" value="1"/>
</dbReference>
<dbReference type="SUPFAM" id="SSF50630">
    <property type="entry name" value="Acid proteases"/>
    <property type="match status" value="1"/>
</dbReference>
<dbReference type="OrthoDB" id="1162128at2759"/>
<dbReference type="STRING" id="22663.A0A218WB29"/>
<dbReference type="Gene3D" id="2.40.70.10">
    <property type="entry name" value="Acid Proteases"/>
    <property type="match status" value="2"/>
</dbReference>
<dbReference type="Proteomes" id="UP000197138">
    <property type="component" value="Unassembled WGS sequence"/>
</dbReference>
<evidence type="ECO:0000256" key="4">
    <source>
        <dbReference type="ARBA" id="ARBA00022729"/>
    </source>
</evidence>
<keyword evidence="3" id="KW-0964">Secreted</keyword>
<dbReference type="EMBL" id="MTKT01004810">
    <property type="protein sequence ID" value="OWM69846.1"/>
    <property type="molecule type" value="Genomic_DNA"/>
</dbReference>
<organism evidence="7 9">
    <name type="scientific">Punica granatum</name>
    <name type="common">Pomegranate</name>
    <dbReference type="NCBI Taxonomy" id="22663"/>
    <lineage>
        <taxon>Eukaryota</taxon>
        <taxon>Viridiplantae</taxon>
        <taxon>Streptophyta</taxon>
        <taxon>Embryophyta</taxon>
        <taxon>Tracheophyta</taxon>
        <taxon>Spermatophyta</taxon>
        <taxon>Magnoliopsida</taxon>
        <taxon>eudicotyledons</taxon>
        <taxon>Gunneridae</taxon>
        <taxon>Pentapetalae</taxon>
        <taxon>rosids</taxon>
        <taxon>malvids</taxon>
        <taxon>Myrtales</taxon>
        <taxon>Lythraceae</taxon>
        <taxon>Punica</taxon>
    </lineage>
</organism>
<feature type="domain" description="Peptidase A1" evidence="6">
    <location>
        <begin position="49"/>
        <end position="392"/>
    </location>
</feature>
<dbReference type="EMBL" id="PGOL01000788">
    <property type="protein sequence ID" value="PKI64918.1"/>
    <property type="molecule type" value="Genomic_DNA"/>
</dbReference>
<evidence type="ECO:0000256" key="3">
    <source>
        <dbReference type="ARBA" id="ARBA00022525"/>
    </source>
</evidence>
<evidence type="ECO:0000256" key="1">
    <source>
        <dbReference type="ARBA" id="ARBA00004239"/>
    </source>
</evidence>
<dbReference type="Pfam" id="PF14543">
    <property type="entry name" value="TAXi_N"/>
    <property type="match status" value="1"/>
</dbReference>
<evidence type="ECO:0000259" key="6">
    <source>
        <dbReference type="PROSITE" id="PS51767"/>
    </source>
</evidence>
<reference evidence="9" key="1">
    <citation type="journal article" date="2017" name="Plant J.">
        <title>The pomegranate (Punica granatum L.) genome and the genomics of punicalagin biosynthesis.</title>
        <authorList>
            <person name="Qin G."/>
            <person name="Xu C."/>
            <person name="Ming R."/>
            <person name="Tang H."/>
            <person name="Guyot R."/>
            <person name="Kramer E.M."/>
            <person name="Hu Y."/>
            <person name="Yi X."/>
            <person name="Qi Y."/>
            <person name="Xu X."/>
            <person name="Gao Z."/>
            <person name="Pan H."/>
            <person name="Jian J."/>
            <person name="Tian Y."/>
            <person name="Yue Z."/>
            <person name="Xu Y."/>
        </authorList>
    </citation>
    <scope>NUCLEOTIDE SEQUENCE [LARGE SCALE GENOMIC DNA]</scope>
    <source>
        <strain evidence="9">cv. Dabenzi</strain>
    </source>
</reference>